<proteinExistence type="predicted"/>
<evidence type="ECO:0000313" key="1">
    <source>
        <dbReference type="EMBL" id="KAG9238791.1"/>
    </source>
</evidence>
<dbReference type="AlphaFoldDB" id="A0A9P7YS88"/>
<dbReference type="InterPro" id="IPR023214">
    <property type="entry name" value="HAD_sf"/>
</dbReference>
<dbReference type="InterPro" id="IPR036412">
    <property type="entry name" value="HAD-like_sf"/>
</dbReference>
<dbReference type="EMBL" id="MU251365">
    <property type="protein sequence ID" value="KAG9238791.1"/>
    <property type="molecule type" value="Genomic_DNA"/>
</dbReference>
<comment type="caution">
    <text evidence="1">The sequence shown here is derived from an EMBL/GenBank/DDBJ whole genome shotgun (WGS) entry which is preliminary data.</text>
</comment>
<dbReference type="InterPro" id="IPR050849">
    <property type="entry name" value="HAD-like_hydrolase_phosphatase"/>
</dbReference>
<accession>A0A9P7YS88</accession>
<name>A0A9P7YS88_9HELO</name>
<gene>
    <name evidence="1" type="ORF">BJ875DRAFT_367032</name>
</gene>
<dbReference type="PANTHER" id="PTHR28181">
    <property type="entry name" value="UPF0655 PROTEIN YCR015C"/>
    <property type="match status" value="1"/>
</dbReference>
<dbReference type="SUPFAM" id="SSF56784">
    <property type="entry name" value="HAD-like"/>
    <property type="match status" value="1"/>
</dbReference>
<evidence type="ECO:0000313" key="2">
    <source>
        <dbReference type="Proteomes" id="UP000824998"/>
    </source>
</evidence>
<dbReference type="Gene3D" id="3.40.50.1000">
    <property type="entry name" value="HAD superfamily/HAD-like"/>
    <property type="match status" value="1"/>
</dbReference>
<dbReference type="Proteomes" id="UP000824998">
    <property type="component" value="Unassembled WGS sequence"/>
</dbReference>
<evidence type="ECO:0008006" key="3">
    <source>
        <dbReference type="Google" id="ProtNLM"/>
    </source>
</evidence>
<dbReference type="PANTHER" id="PTHR28181:SF1">
    <property type="entry name" value="COLD TOLERANCE PROTEIN 1"/>
    <property type="match status" value="1"/>
</dbReference>
<keyword evidence="2" id="KW-1185">Reference proteome</keyword>
<protein>
    <recommendedName>
        <fullName evidence="3">Haloacid dehalogenase-like hydrolase</fullName>
    </recommendedName>
</protein>
<reference evidence="1" key="1">
    <citation type="journal article" date="2021" name="IMA Fungus">
        <title>Genomic characterization of three marine fungi, including Emericellopsis atlantica sp. nov. with signatures of a generalist lifestyle and marine biomass degradation.</title>
        <authorList>
            <person name="Hagestad O.C."/>
            <person name="Hou L."/>
            <person name="Andersen J.H."/>
            <person name="Hansen E.H."/>
            <person name="Altermark B."/>
            <person name="Li C."/>
            <person name="Kuhnert E."/>
            <person name="Cox R.J."/>
            <person name="Crous P.W."/>
            <person name="Spatafora J.W."/>
            <person name="Lail K."/>
            <person name="Amirebrahimi M."/>
            <person name="Lipzen A."/>
            <person name="Pangilinan J."/>
            <person name="Andreopoulos W."/>
            <person name="Hayes R.D."/>
            <person name="Ng V."/>
            <person name="Grigoriev I.V."/>
            <person name="Jackson S.A."/>
            <person name="Sutton T.D.S."/>
            <person name="Dobson A.D.W."/>
            <person name="Rama T."/>
        </authorList>
    </citation>
    <scope>NUCLEOTIDE SEQUENCE</scope>
    <source>
        <strain evidence="1">TRa018bII</strain>
    </source>
</reference>
<dbReference type="OrthoDB" id="10255128at2759"/>
<sequence length="308" mass="35153">MCSISSLPRKPLFILDFDNTITTKDTISALFSQVLKFQGSLGSDLSEAHSEIISAYSSDLSAHLEKYIPKQERRRTLRDEILYQQSLLDVEMRSFERVGKSSIFKEIDPEQWRSLGRQAVKDGDVQIRGGFDRFIRGPHGAAILWGIVSVNFSRNFIRGVIEEAASFRSFEQVEIVSNETRPRDGTIIGPDLNDQREVIGTSDGKLRAMHAILNRRRLYQRDLGEVFYVGDSGTDIECLVDGNVTGVIISPDGKSSLMNAMERIGYKVKHVKKYQEQEQEQEQEYKNNVRILYWGGDFKEIMDSPIFR</sequence>
<organism evidence="1 2">
    <name type="scientific">Amylocarpus encephaloides</name>
    <dbReference type="NCBI Taxonomy" id="45428"/>
    <lineage>
        <taxon>Eukaryota</taxon>
        <taxon>Fungi</taxon>
        <taxon>Dikarya</taxon>
        <taxon>Ascomycota</taxon>
        <taxon>Pezizomycotina</taxon>
        <taxon>Leotiomycetes</taxon>
        <taxon>Helotiales</taxon>
        <taxon>Helotiales incertae sedis</taxon>
        <taxon>Amylocarpus</taxon>
    </lineage>
</organism>